<keyword evidence="2" id="KW-1185">Reference proteome</keyword>
<protein>
    <submittedName>
        <fullName evidence="1">Uncharacterized protein</fullName>
    </submittedName>
</protein>
<comment type="caution">
    <text evidence="1">The sequence shown here is derived from an EMBL/GenBank/DDBJ whole genome shotgun (WGS) entry which is preliminary data.</text>
</comment>
<proteinExistence type="predicted"/>
<gene>
    <name evidence="1" type="ORF">KC19_4G084800</name>
</gene>
<organism evidence="1 2">
    <name type="scientific">Ceratodon purpureus</name>
    <name type="common">Fire moss</name>
    <name type="synonym">Dicranum purpureum</name>
    <dbReference type="NCBI Taxonomy" id="3225"/>
    <lineage>
        <taxon>Eukaryota</taxon>
        <taxon>Viridiplantae</taxon>
        <taxon>Streptophyta</taxon>
        <taxon>Embryophyta</taxon>
        <taxon>Bryophyta</taxon>
        <taxon>Bryophytina</taxon>
        <taxon>Bryopsida</taxon>
        <taxon>Dicranidae</taxon>
        <taxon>Pseudoditrichales</taxon>
        <taxon>Ditrichaceae</taxon>
        <taxon>Ceratodon</taxon>
    </lineage>
</organism>
<reference evidence="1" key="1">
    <citation type="submission" date="2020-06" db="EMBL/GenBank/DDBJ databases">
        <title>WGS assembly of Ceratodon purpureus strain R40.</title>
        <authorList>
            <person name="Carey S.B."/>
            <person name="Jenkins J."/>
            <person name="Shu S."/>
            <person name="Lovell J.T."/>
            <person name="Sreedasyam A."/>
            <person name="Maumus F."/>
            <person name="Tiley G.P."/>
            <person name="Fernandez-Pozo N."/>
            <person name="Barry K."/>
            <person name="Chen C."/>
            <person name="Wang M."/>
            <person name="Lipzen A."/>
            <person name="Daum C."/>
            <person name="Saski C.A."/>
            <person name="Payton A.C."/>
            <person name="Mcbreen J.C."/>
            <person name="Conrad R.E."/>
            <person name="Kollar L.M."/>
            <person name="Olsson S."/>
            <person name="Huttunen S."/>
            <person name="Landis J.B."/>
            <person name="Wickett N.J."/>
            <person name="Johnson M.G."/>
            <person name="Rensing S.A."/>
            <person name="Grimwood J."/>
            <person name="Schmutz J."/>
            <person name="Mcdaniel S.F."/>
        </authorList>
    </citation>
    <scope>NUCLEOTIDE SEQUENCE</scope>
    <source>
        <strain evidence="1">R40</strain>
    </source>
</reference>
<accession>A0A8T0I6V9</accession>
<evidence type="ECO:0000313" key="2">
    <source>
        <dbReference type="Proteomes" id="UP000822688"/>
    </source>
</evidence>
<dbReference type="Proteomes" id="UP000822688">
    <property type="component" value="Chromosome 4"/>
</dbReference>
<dbReference type="EMBL" id="CM026424">
    <property type="protein sequence ID" value="KAG0579244.1"/>
    <property type="molecule type" value="Genomic_DNA"/>
</dbReference>
<dbReference type="AlphaFoldDB" id="A0A8T0I6V9"/>
<sequence>AKFVVIPPRAFSRIRLVVVQGSRRNCERGPLFHHERFDLSPISQCVEVCETPGGFCADHTREFKFKAVVRGFKDSVFFVSSEVKPEVDSATKNARGYVSHVLVLSKMHSDNCVAFEELVRTCSGHRVCIVADTQGSSVAMCKHLMCIMY</sequence>
<feature type="non-terminal residue" evidence="1">
    <location>
        <position position="1"/>
    </location>
</feature>
<evidence type="ECO:0000313" key="1">
    <source>
        <dbReference type="EMBL" id="KAG0579244.1"/>
    </source>
</evidence>
<name>A0A8T0I6V9_CERPU</name>